<keyword evidence="2" id="KW-1133">Transmembrane helix</keyword>
<feature type="transmembrane region" description="Helical" evidence="2">
    <location>
        <begin position="34"/>
        <end position="54"/>
    </location>
</feature>
<feature type="transmembrane region" description="Helical" evidence="2">
    <location>
        <begin position="61"/>
        <end position="82"/>
    </location>
</feature>
<dbReference type="STRING" id="47428.A0A284QTS2"/>
<evidence type="ECO:0000313" key="4">
    <source>
        <dbReference type="Proteomes" id="UP000219338"/>
    </source>
</evidence>
<sequence length="393" mass="43506">MALSVSDATFIALAIEMLLYGASSRITQSQDPSRSRFLGMYTCLFAGSLYLLVFKRKKSKVIISMIFLNIIMWSVSTAHAGVSFDEKFRGFLRENGAHNPLVFENNAAPRVFAQLSLECVNFMFGDGIILWRAWVLWKCDRRILCMSVILLLITLGMGCGLGYTLSHPPEPFVDNESRNPAAKIWGASAMISTMITNVCATSLIAYRIWTHHRLIRSLTGESLAAQFSKQNSILIFLIESGMLYICTWLAAIFAYIFSSSGIYIMLGMLAQLTAIYPTLIIMLVCVRATLDVAIETFEQTRLSHHFVAASGPRRHPSIPMRTRVGIETTTYLSAENMEYLAVNTSALKDDRDQPASKLQNTTAGIRTPGTNSTASSVNLGPEEEPYSGTSTQV</sequence>
<name>A0A284QTS2_ARMOS</name>
<feature type="transmembrane region" description="Helical" evidence="2">
    <location>
        <begin position="233"/>
        <end position="256"/>
    </location>
</feature>
<evidence type="ECO:0000256" key="2">
    <source>
        <dbReference type="SAM" id="Phobius"/>
    </source>
</evidence>
<organism evidence="3 4">
    <name type="scientific">Armillaria ostoyae</name>
    <name type="common">Armillaria root rot fungus</name>
    <dbReference type="NCBI Taxonomy" id="47428"/>
    <lineage>
        <taxon>Eukaryota</taxon>
        <taxon>Fungi</taxon>
        <taxon>Dikarya</taxon>
        <taxon>Basidiomycota</taxon>
        <taxon>Agaricomycotina</taxon>
        <taxon>Agaricomycetes</taxon>
        <taxon>Agaricomycetidae</taxon>
        <taxon>Agaricales</taxon>
        <taxon>Marasmiineae</taxon>
        <taxon>Physalacriaceae</taxon>
        <taxon>Armillaria</taxon>
    </lineage>
</organism>
<gene>
    <name evidence="3" type="ORF">ARMOST_03102</name>
</gene>
<dbReference type="OMA" id="IILWRAW"/>
<feature type="transmembrane region" description="Helical" evidence="2">
    <location>
        <begin position="143"/>
        <end position="164"/>
    </location>
</feature>
<feature type="region of interest" description="Disordered" evidence="1">
    <location>
        <begin position="350"/>
        <end position="393"/>
    </location>
</feature>
<reference evidence="4" key="1">
    <citation type="journal article" date="2017" name="Nat. Ecol. Evol.">
        <title>Genome expansion and lineage-specific genetic innovations in the forest pathogenic fungi Armillaria.</title>
        <authorList>
            <person name="Sipos G."/>
            <person name="Prasanna A.N."/>
            <person name="Walter M.C."/>
            <person name="O'Connor E."/>
            <person name="Balint B."/>
            <person name="Krizsan K."/>
            <person name="Kiss B."/>
            <person name="Hess J."/>
            <person name="Varga T."/>
            <person name="Slot J."/>
            <person name="Riley R."/>
            <person name="Boka B."/>
            <person name="Rigling D."/>
            <person name="Barry K."/>
            <person name="Lee J."/>
            <person name="Mihaltcheva S."/>
            <person name="LaButti K."/>
            <person name="Lipzen A."/>
            <person name="Waldron R."/>
            <person name="Moloney N.M."/>
            <person name="Sperisen C."/>
            <person name="Kredics L."/>
            <person name="Vagvoelgyi C."/>
            <person name="Patrignani A."/>
            <person name="Fitzpatrick D."/>
            <person name="Nagy I."/>
            <person name="Doyle S."/>
            <person name="Anderson J.B."/>
            <person name="Grigoriev I.V."/>
            <person name="Gueldener U."/>
            <person name="Muensterkoetter M."/>
            <person name="Nagy L.G."/>
        </authorList>
    </citation>
    <scope>NUCLEOTIDE SEQUENCE [LARGE SCALE GENOMIC DNA]</scope>
    <source>
        <strain evidence="4">C18/9</strain>
    </source>
</reference>
<evidence type="ECO:0000256" key="1">
    <source>
        <dbReference type="SAM" id="MobiDB-lite"/>
    </source>
</evidence>
<protein>
    <submittedName>
        <fullName evidence="3">Uncharacterized protein</fullName>
    </submittedName>
</protein>
<dbReference type="AlphaFoldDB" id="A0A284QTS2"/>
<accession>A0A284QTS2</accession>
<feature type="compositionally biased region" description="Polar residues" evidence="1">
    <location>
        <begin position="356"/>
        <end position="378"/>
    </location>
</feature>
<keyword evidence="2" id="KW-0812">Transmembrane</keyword>
<feature type="transmembrane region" description="Helical" evidence="2">
    <location>
        <begin position="184"/>
        <end position="206"/>
    </location>
</feature>
<proteinExistence type="predicted"/>
<keyword evidence="2" id="KW-0472">Membrane</keyword>
<dbReference type="EMBL" id="FUEG01000002">
    <property type="protein sequence ID" value="SJK99791.1"/>
    <property type="molecule type" value="Genomic_DNA"/>
</dbReference>
<evidence type="ECO:0000313" key="3">
    <source>
        <dbReference type="EMBL" id="SJK99791.1"/>
    </source>
</evidence>
<dbReference type="OrthoDB" id="2744793at2759"/>
<feature type="transmembrane region" description="Helical" evidence="2">
    <location>
        <begin position="262"/>
        <end position="286"/>
    </location>
</feature>
<keyword evidence="4" id="KW-1185">Reference proteome</keyword>
<dbReference type="Proteomes" id="UP000219338">
    <property type="component" value="Unassembled WGS sequence"/>
</dbReference>
<feature type="transmembrane region" description="Helical" evidence="2">
    <location>
        <begin position="111"/>
        <end position="131"/>
    </location>
</feature>